<organism evidence="2 3">
    <name type="scientific">Pedosphaera parvula (strain Ellin514)</name>
    <dbReference type="NCBI Taxonomy" id="320771"/>
    <lineage>
        <taxon>Bacteria</taxon>
        <taxon>Pseudomonadati</taxon>
        <taxon>Verrucomicrobiota</taxon>
        <taxon>Pedosphaerae</taxon>
        <taxon>Pedosphaerales</taxon>
        <taxon>Pedosphaeraceae</taxon>
        <taxon>Pedosphaera</taxon>
    </lineage>
</organism>
<dbReference type="EMBL" id="ABOX02000075">
    <property type="protein sequence ID" value="EEF57302.1"/>
    <property type="molecule type" value="Genomic_DNA"/>
</dbReference>
<evidence type="ECO:0000313" key="2">
    <source>
        <dbReference type="EMBL" id="EEF57302.1"/>
    </source>
</evidence>
<sequence length="233" mass="24627">MVSLLPLIIGASFGGPMWAIMTLLFLRGEGGMVKATAFAVGAMIVRVLQGILFGYVFISAVRAGGEVGANFMASTMLLMVGVLLLATVIKTLCKEEDPDAPPPKWMTALDGITALTACGMGALLMLIGMKQWIFTLSAIAVIDEAQLGLTASIFAYLFFAVAAQALVLAPIISRAVAPKQSARVLELLLAWLERRSRAITIVASLIFGVWFITKGVTGLMGHGAETAITNTHK</sequence>
<dbReference type="AlphaFoldDB" id="B9XS92"/>
<evidence type="ECO:0000313" key="3">
    <source>
        <dbReference type="Proteomes" id="UP000003688"/>
    </source>
</evidence>
<reference evidence="2 3" key="1">
    <citation type="journal article" date="2011" name="J. Bacteriol.">
        <title>Genome sequence of 'Pedosphaera parvula' Ellin514, an aerobic Verrucomicrobial isolate from pasture soil.</title>
        <authorList>
            <person name="Kant R."/>
            <person name="van Passel M.W."/>
            <person name="Sangwan P."/>
            <person name="Palva A."/>
            <person name="Lucas S."/>
            <person name="Copeland A."/>
            <person name="Lapidus A."/>
            <person name="Glavina Del Rio T."/>
            <person name="Dalin E."/>
            <person name="Tice H."/>
            <person name="Bruce D."/>
            <person name="Goodwin L."/>
            <person name="Pitluck S."/>
            <person name="Chertkov O."/>
            <person name="Larimer F.W."/>
            <person name="Land M.L."/>
            <person name="Hauser L."/>
            <person name="Brettin T.S."/>
            <person name="Detter J.C."/>
            <person name="Han S."/>
            <person name="de Vos W.M."/>
            <person name="Janssen P.H."/>
            <person name="Smidt H."/>
        </authorList>
    </citation>
    <scope>NUCLEOTIDE SEQUENCE [LARGE SCALE GENOMIC DNA]</scope>
    <source>
        <strain evidence="2 3">Ellin514</strain>
    </source>
</reference>
<feature type="transmembrane region" description="Helical" evidence="1">
    <location>
        <begin position="198"/>
        <end position="216"/>
    </location>
</feature>
<feature type="transmembrane region" description="Helical" evidence="1">
    <location>
        <begin position="6"/>
        <end position="26"/>
    </location>
</feature>
<keyword evidence="1" id="KW-0472">Membrane</keyword>
<dbReference type="STRING" id="320771.Cflav_PD0396"/>
<keyword evidence="3" id="KW-1185">Reference proteome</keyword>
<dbReference type="Pfam" id="PF11139">
    <property type="entry name" value="SfLAP"/>
    <property type="match status" value="1"/>
</dbReference>
<evidence type="ECO:0000256" key="1">
    <source>
        <dbReference type="SAM" id="Phobius"/>
    </source>
</evidence>
<keyword evidence="1" id="KW-0812">Transmembrane</keyword>
<accession>B9XS92</accession>
<protein>
    <submittedName>
        <fullName evidence="2">Uncharacterized protein</fullName>
    </submittedName>
</protein>
<feature type="transmembrane region" description="Helical" evidence="1">
    <location>
        <begin position="70"/>
        <end position="93"/>
    </location>
</feature>
<dbReference type="InterPro" id="IPR021315">
    <property type="entry name" value="Gap/Sap"/>
</dbReference>
<feature type="transmembrane region" description="Helical" evidence="1">
    <location>
        <begin position="105"/>
        <end position="127"/>
    </location>
</feature>
<keyword evidence="1" id="KW-1133">Transmembrane helix</keyword>
<feature type="transmembrane region" description="Helical" evidence="1">
    <location>
        <begin position="153"/>
        <end position="177"/>
    </location>
</feature>
<dbReference type="Proteomes" id="UP000003688">
    <property type="component" value="Unassembled WGS sequence"/>
</dbReference>
<feature type="transmembrane region" description="Helical" evidence="1">
    <location>
        <begin position="38"/>
        <end position="58"/>
    </location>
</feature>
<proteinExistence type="predicted"/>
<comment type="caution">
    <text evidence="2">The sequence shown here is derived from an EMBL/GenBank/DDBJ whole genome shotgun (WGS) entry which is preliminary data.</text>
</comment>
<gene>
    <name evidence="2" type="ORF">Cflav_PD0396</name>
</gene>
<name>B9XS92_PEDPL</name>